<evidence type="ECO:0000313" key="2">
    <source>
        <dbReference type="EMBL" id="MBB4000932.1"/>
    </source>
</evidence>
<dbReference type="Pfam" id="PF02796">
    <property type="entry name" value="HTH_7"/>
    <property type="match status" value="1"/>
</dbReference>
<dbReference type="GO" id="GO:0000150">
    <property type="term" value="F:DNA strand exchange activity"/>
    <property type="evidence" value="ECO:0007669"/>
    <property type="project" value="InterPro"/>
</dbReference>
<dbReference type="InterPro" id="IPR006120">
    <property type="entry name" value="Resolvase_HTH_dom"/>
</dbReference>
<proteinExistence type="predicted"/>
<keyword evidence="3" id="KW-1185">Reference proteome</keyword>
<reference evidence="2 3" key="1">
    <citation type="submission" date="2020-08" db="EMBL/GenBank/DDBJ databases">
        <title>Genomic Encyclopedia of Type Strains, Phase IV (KMG-IV): sequencing the most valuable type-strain genomes for metagenomic binning, comparative biology and taxonomic classification.</title>
        <authorList>
            <person name="Goeker M."/>
        </authorList>
    </citation>
    <scope>NUCLEOTIDE SEQUENCE [LARGE SCALE GENOMIC DNA]</scope>
    <source>
        <strain evidence="2 3">DSM 102238</strain>
    </source>
</reference>
<dbReference type="CDD" id="cd00569">
    <property type="entry name" value="HTH_Hin_like"/>
    <property type="match status" value="1"/>
</dbReference>
<dbReference type="Proteomes" id="UP000542776">
    <property type="component" value="Unassembled WGS sequence"/>
</dbReference>
<comment type="caution">
    <text evidence="2">The sequence shown here is derived from an EMBL/GenBank/DDBJ whole genome shotgun (WGS) entry which is preliminary data.</text>
</comment>
<sequence>MSVINAVAEFECDLLIERTHAGLIRAKEQGKVLGRPAKLSAEQKRVVRERLGDGASISALAREFEVSRLTIQRARDAAKAQDQVTP</sequence>
<evidence type="ECO:0000313" key="3">
    <source>
        <dbReference type="Proteomes" id="UP000542776"/>
    </source>
</evidence>
<dbReference type="AlphaFoldDB" id="A0A7W6MMK5"/>
<dbReference type="GO" id="GO:0003677">
    <property type="term" value="F:DNA binding"/>
    <property type="evidence" value="ECO:0007669"/>
    <property type="project" value="InterPro"/>
</dbReference>
<dbReference type="SUPFAM" id="SSF46689">
    <property type="entry name" value="Homeodomain-like"/>
    <property type="match status" value="1"/>
</dbReference>
<gene>
    <name evidence="2" type="ORF">GGR04_004818</name>
</gene>
<dbReference type="Gene3D" id="1.10.10.60">
    <property type="entry name" value="Homeodomain-like"/>
    <property type="match status" value="1"/>
</dbReference>
<organism evidence="2 3">
    <name type="scientific">Aureimonas pseudogalii</name>
    <dbReference type="NCBI Taxonomy" id="1744844"/>
    <lineage>
        <taxon>Bacteria</taxon>
        <taxon>Pseudomonadati</taxon>
        <taxon>Pseudomonadota</taxon>
        <taxon>Alphaproteobacteria</taxon>
        <taxon>Hyphomicrobiales</taxon>
        <taxon>Aurantimonadaceae</taxon>
        <taxon>Aureimonas</taxon>
    </lineage>
</organism>
<accession>A0A7W6MMK5</accession>
<feature type="domain" description="Resolvase/invertase-type recombinase catalytic" evidence="1">
    <location>
        <begin position="1"/>
        <end position="30"/>
    </location>
</feature>
<dbReference type="InterPro" id="IPR006119">
    <property type="entry name" value="Resolv_N"/>
</dbReference>
<name>A0A7W6MMK5_9HYPH</name>
<dbReference type="InterPro" id="IPR009057">
    <property type="entry name" value="Homeodomain-like_sf"/>
</dbReference>
<dbReference type="PROSITE" id="PS51736">
    <property type="entry name" value="RECOMBINASES_3"/>
    <property type="match status" value="1"/>
</dbReference>
<dbReference type="EMBL" id="JACIEK010000043">
    <property type="protein sequence ID" value="MBB4000932.1"/>
    <property type="molecule type" value="Genomic_DNA"/>
</dbReference>
<evidence type="ECO:0000259" key="1">
    <source>
        <dbReference type="PROSITE" id="PS51736"/>
    </source>
</evidence>
<protein>
    <submittedName>
        <fullName evidence="2">DNA invertase Pin-like site-specific DNA recombinase</fullName>
    </submittedName>
</protein>